<keyword evidence="1" id="KW-0547">Nucleotide-binding</keyword>
<reference evidence="4" key="1">
    <citation type="submission" date="2023-03" db="EMBL/GenBank/DDBJ databases">
        <title>Actinorhabdospora filicis NBRC 111898.</title>
        <authorList>
            <person name="Ichikawa N."/>
            <person name="Sato H."/>
            <person name="Tonouchi N."/>
        </authorList>
    </citation>
    <scope>NUCLEOTIDE SEQUENCE</scope>
    <source>
        <strain evidence="4">NBRC 111898</strain>
    </source>
</reference>
<evidence type="ECO:0000313" key="4">
    <source>
        <dbReference type="EMBL" id="GLZ78286.1"/>
    </source>
</evidence>
<evidence type="ECO:0000256" key="1">
    <source>
        <dbReference type="ARBA" id="ARBA00022741"/>
    </source>
</evidence>
<dbReference type="Gene3D" id="1.10.10.10">
    <property type="entry name" value="Winged helix-like DNA-binding domain superfamily/Winged helix DNA-binding domain"/>
    <property type="match status" value="1"/>
</dbReference>
<keyword evidence="5" id="KW-1185">Reference proteome</keyword>
<dbReference type="GO" id="GO:0005737">
    <property type="term" value="C:cytoplasm"/>
    <property type="evidence" value="ECO:0007669"/>
    <property type="project" value="TreeGrafter"/>
</dbReference>
<dbReference type="GO" id="GO:0003677">
    <property type="term" value="F:DNA binding"/>
    <property type="evidence" value="ECO:0007669"/>
    <property type="project" value="InterPro"/>
</dbReference>
<dbReference type="PANTHER" id="PTHR16305">
    <property type="entry name" value="TESTICULAR SOLUBLE ADENYLYL CYCLASE"/>
    <property type="match status" value="1"/>
</dbReference>
<organism evidence="4 5">
    <name type="scientific">Actinorhabdospora filicis</name>
    <dbReference type="NCBI Taxonomy" id="1785913"/>
    <lineage>
        <taxon>Bacteria</taxon>
        <taxon>Bacillati</taxon>
        <taxon>Actinomycetota</taxon>
        <taxon>Actinomycetes</taxon>
        <taxon>Micromonosporales</taxon>
        <taxon>Micromonosporaceae</taxon>
        <taxon>Actinorhabdospora</taxon>
    </lineage>
</organism>
<feature type="domain" description="HTH luxR-type" evidence="3">
    <location>
        <begin position="849"/>
        <end position="914"/>
    </location>
</feature>
<gene>
    <name evidence="4" type="ORF">Afil01_30930</name>
</gene>
<evidence type="ECO:0000256" key="2">
    <source>
        <dbReference type="ARBA" id="ARBA00022840"/>
    </source>
</evidence>
<dbReference type="Pfam" id="PF00196">
    <property type="entry name" value="GerE"/>
    <property type="match status" value="1"/>
</dbReference>
<dbReference type="Gene3D" id="1.25.40.10">
    <property type="entry name" value="Tetratricopeptide repeat domain"/>
    <property type="match status" value="1"/>
</dbReference>
<dbReference type="PROSITE" id="PS00622">
    <property type="entry name" value="HTH_LUXR_1"/>
    <property type="match status" value="1"/>
</dbReference>
<dbReference type="InterPro" id="IPR011990">
    <property type="entry name" value="TPR-like_helical_dom_sf"/>
</dbReference>
<dbReference type="GO" id="GO:0005524">
    <property type="term" value="F:ATP binding"/>
    <property type="evidence" value="ECO:0007669"/>
    <property type="project" value="UniProtKB-KW"/>
</dbReference>
<dbReference type="PANTHER" id="PTHR16305:SF35">
    <property type="entry name" value="TRANSCRIPTIONAL ACTIVATOR DOMAIN"/>
    <property type="match status" value="1"/>
</dbReference>
<dbReference type="CDD" id="cd06170">
    <property type="entry name" value="LuxR_C_like"/>
    <property type="match status" value="1"/>
</dbReference>
<dbReference type="InterPro" id="IPR036388">
    <property type="entry name" value="WH-like_DNA-bd_sf"/>
</dbReference>
<dbReference type="InterPro" id="IPR000792">
    <property type="entry name" value="Tscrpt_reg_LuxR_C"/>
</dbReference>
<dbReference type="SMART" id="SM00421">
    <property type="entry name" value="HTH_LUXR"/>
    <property type="match status" value="1"/>
</dbReference>
<dbReference type="InterPro" id="IPR041664">
    <property type="entry name" value="AAA_16"/>
</dbReference>
<dbReference type="GO" id="GO:0006355">
    <property type="term" value="P:regulation of DNA-templated transcription"/>
    <property type="evidence" value="ECO:0007669"/>
    <property type="project" value="InterPro"/>
</dbReference>
<dbReference type="EMBL" id="BSTX01000002">
    <property type="protein sequence ID" value="GLZ78286.1"/>
    <property type="molecule type" value="Genomic_DNA"/>
</dbReference>
<sequence>MNAPLSQVFAGRTDELAALRAAFGDTAGGPALALVTGEAGIGKTRLLTEFTAGLPVGTRLLAGECLEIGGLPYAPFVTVVRAAIRELGAAGAAALLPSGPSELARWFPVLGAATPEGGAAGRGRLFEEILGFLEGLAASAPTVIVLEDLHWADSATRELLHFVVRNLTAPGVLIVTTVRAEEAGHLGALLPSLARGPGARRVDLARFTVEEVAAQLTGIDGRPPDPAETVRVHRRSEGIPLFVESLDRTGHGMPPGLREQLLSGLTTLPDRSRAILRAASVIGVRVRHDLLVATTGLDDAVIDGPLLPLIERALLIPDEHGYRFRHALIRTAVHDGLLPGERVRLHTRCATALTGLPGEHAPALAEHWAAAGDSARALEWAWRAAGVAGASYAYAEQLRWLRRVIDAWAPDSGAMLGVSRQAVLETAIGVCSRAGEFQTGVDLASLALSELDRVSEPERAAVFLDHRGRLRYRIDGQGLADLREALGLLPGDARGNALASLAGAHLSDGDLEAVDAPAGEALRIGRATGDHLLTVIALATIGIRLALGGETGAWEPVLAEATALAAEHGDPDLHVGLLFYLARARAEAGDFRGCADSAERGLALARRYGLDRSRGPMLTVFLVESHIALGRWDPARRALHEAFAADPAALYRGVLVALRGLTDLARGDVGAATAALDELAAAPGGRPEILLPHRIVLAARIARDGGRSAAPVLAEAGEPAAALRPWLLLPAAASVAEDAGFWRERATVLPAHGPLQQAARATTLARLDGASAAEWDAVTACWRDLGVTGEVAESLLAAAEAARGEGDRESAVRRVREAVDAARELGDAGVTARAEDLARRMRVTPSAHDGPGRFALTARELDVLALVAEGRGNRQIAQDLFISVNTVGVHVSRVLTKLGARGRTEAAAIARREGLLGGE</sequence>
<dbReference type="GO" id="GO:0004016">
    <property type="term" value="F:adenylate cyclase activity"/>
    <property type="evidence" value="ECO:0007669"/>
    <property type="project" value="TreeGrafter"/>
</dbReference>
<dbReference type="Proteomes" id="UP001165079">
    <property type="component" value="Unassembled WGS sequence"/>
</dbReference>
<dbReference type="InterPro" id="IPR016032">
    <property type="entry name" value="Sig_transdc_resp-reg_C-effctor"/>
</dbReference>
<dbReference type="SUPFAM" id="SSF46894">
    <property type="entry name" value="C-terminal effector domain of the bipartite response regulators"/>
    <property type="match status" value="1"/>
</dbReference>
<accession>A0A9W6SM13</accession>
<dbReference type="InterPro" id="IPR027417">
    <property type="entry name" value="P-loop_NTPase"/>
</dbReference>
<dbReference type="Pfam" id="PF13191">
    <property type="entry name" value="AAA_16"/>
    <property type="match status" value="1"/>
</dbReference>
<evidence type="ECO:0000259" key="3">
    <source>
        <dbReference type="PROSITE" id="PS50043"/>
    </source>
</evidence>
<dbReference type="RefSeq" id="WP_285663446.1">
    <property type="nucleotide sequence ID" value="NZ_BSTX01000002.1"/>
</dbReference>
<proteinExistence type="predicted"/>
<dbReference type="PRINTS" id="PR00038">
    <property type="entry name" value="HTHLUXR"/>
</dbReference>
<dbReference type="PROSITE" id="PS50043">
    <property type="entry name" value="HTH_LUXR_2"/>
    <property type="match status" value="1"/>
</dbReference>
<comment type="caution">
    <text evidence="4">The sequence shown here is derived from an EMBL/GenBank/DDBJ whole genome shotgun (WGS) entry which is preliminary data.</text>
</comment>
<dbReference type="SUPFAM" id="SSF52540">
    <property type="entry name" value="P-loop containing nucleoside triphosphate hydrolases"/>
    <property type="match status" value="1"/>
</dbReference>
<evidence type="ECO:0000313" key="5">
    <source>
        <dbReference type="Proteomes" id="UP001165079"/>
    </source>
</evidence>
<protein>
    <submittedName>
        <fullName evidence="4">LuxR family transcriptional regulator</fullName>
    </submittedName>
</protein>
<name>A0A9W6SM13_9ACTN</name>
<keyword evidence="2" id="KW-0067">ATP-binding</keyword>
<dbReference type="AlphaFoldDB" id="A0A9W6SM13"/>